<reference evidence="2" key="1">
    <citation type="submission" date="2018-05" db="EMBL/GenBank/DDBJ databases">
        <authorList>
            <person name="Lanie J.A."/>
            <person name="Ng W.-L."/>
            <person name="Kazmierczak K.M."/>
            <person name="Andrzejewski T.M."/>
            <person name="Davidsen T.M."/>
            <person name="Wayne K.J."/>
            <person name="Tettelin H."/>
            <person name="Glass J.I."/>
            <person name="Rusch D."/>
            <person name="Podicherti R."/>
            <person name="Tsui H.-C.T."/>
            <person name="Winkler M.E."/>
        </authorList>
    </citation>
    <scope>NUCLEOTIDE SEQUENCE</scope>
</reference>
<dbReference type="InterPro" id="IPR013785">
    <property type="entry name" value="Aldolase_TIM"/>
</dbReference>
<name>A0A383D077_9ZZZZ</name>
<dbReference type="InterPro" id="IPR058240">
    <property type="entry name" value="rSAM_sf"/>
</dbReference>
<gene>
    <name evidence="2" type="ORF">METZ01_LOCUS490543</name>
</gene>
<evidence type="ECO:0000259" key="1">
    <source>
        <dbReference type="Pfam" id="PF13186"/>
    </source>
</evidence>
<organism evidence="2">
    <name type="scientific">marine metagenome</name>
    <dbReference type="NCBI Taxonomy" id="408172"/>
    <lineage>
        <taxon>unclassified sequences</taxon>
        <taxon>metagenomes</taxon>
        <taxon>ecological metagenomes</taxon>
    </lineage>
</organism>
<accession>A0A383D077</accession>
<dbReference type="Gene3D" id="3.20.20.70">
    <property type="entry name" value="Aldolase class I"/>
    <property type="match status" value="1"/>
</dbReference>
<dbReference type="InterPro" id="IPR050377">
    <property type="entry name" value="Radical_SAM_PqqE_MftC-like"/>
</dbReference>
<dbReference type="PANTHER" id="PTHR11228:SF7">
    <property type="entry name" value="PQQA PEPTIDE CYCLASE"/>
    <property type="match status" value="1"/>
</dbReference>
<dbReference type="PANTHER" id="PTHR11228">
    <property type="entry name" value="RADICAL SAM DOMAIN PROTEIN"/>
    <property type="match status" value="1"/>
</dbReference>
<dbReference type="InterPro" id="IPR023885">
    <property type="entry name" value="4Fe4S-binding_SPASM_dom"/>
</dbReference>
<evidence type="ECO:0000313" key="2">
    <source>
        <dbReference type="EMBL" id="SVE37689.1"/>
    </source>
</evidence>
<feature type="domain" description="4Fe4S-binding SPASM" evidence="1">
    <location>
        <begin position="166"/>
        <end position="226"/>
    </location>
</feature>
<dbReference type="CDD" id="cd21109">
    <property type="entry name" value="SPASM"/>
    <property type="match status" value="1"/>
</dbReference>
<feature type="non-terminal residue" evidence="2">
    <location>
        <position position="238"/>
    </location>
</feature>
<dbReference type="Pfam" id="PF13186">
    <property type="entry name" value="SPASM"/>
    <property type="match status" value="1"/>
</dbReference>
<proteinExistence type="predicted"/>
<dbReference type="EMBL" id="UINC01213079">
    <property type="protein sequence ID" value="SVE37689.1"/>
    <property type="molecule type" value="Genomic_DNA"/>
</dbReference>
<sequence>MSMASGTNGYLVTKDVSERILSSLTYMRINFDAGTPDSYAKIMGVPPEFYHKVVDNIRDMVAIKKRDNLDVTIGMQMVLLPQYGEEVLPLTELALELGVDYLVIKHCSDDEEGSLGVDYQKYKDWYDVLRQAEAMSNETTQVSAKWNKITVEGKREYSQCYGAPFLLQISGSGLVAPCGMLFNDRYRKFHMGNIVDESFKDIVESDRYWEVMEYLSSSKFDAKRMCGSLCLQDLPNRA</sequence>
<dbReference type="AlphaFoldDB" id="A0A383D077"/>
<dbReference type="SUPFAM" id="SSF102114">
    <property type="entry name" value="Radical SAM enzymes"/>
    <property type="match status" value="1"/>
</dbReference>
<protein>
    <recommendedName>
        <fullName evidence="1">4Fe4S-binding SPASM domain-containing protein</fullName>
    </recommendedName>
</protein>